<keyword evidence="3" id="KW-1185">Reference proteome</keyword>
<evidence type="ECO:0000313" key="3">
    <source>
        <dbReference type="Proteomes" id="UP000007148"/>
    </source>
</evidence>
<dbReference type="eggNOG" id="ENOG502ST7T">
    <property type="taxonomic scope" value="Eukaryota"/>
</dbReference>
<dbReference type="AlphaFoldDB" id="G4T5H9"/>
<feature type="region of interest" description="Disordered" evidence="1">
    <location>
        <begin position="459"/>
        <end position="489"/>
    </location>
</feature>
<dbReference type="HOGENOM" id="CLU_541895_0_0_1"/>
<dbReference type="Proteomes" id="UP000007148">
    <property type="component" value="Unassembled WGS sequence"/>
</dbReference>
<gene>
    <name evidence="2" type="ORF">PIIN_00280</name>
</gene>
<accession>G4T5H9</accession>
<evidence type="ECO:0000256" key="1">
    <source>
        <dbReference type="SAM" id="MobiDB-lite"/>
    </source>
</evidence>
<organism evidence="2 3">
    <name type="scientific">Serendipita indica (strain DSM 11827)</name>
    <name type="common">Root endophyte fungus</name>
    <name type="synonym">Piriformospora indica</name>
    <dbReference type="NCBI Taxonomy" id="1109443"/>
    <lineage>
        <taxon>Eukaryota</taxon>
        <taxon>Fungi</taxon>
        <taxon>Dikarya</taxon>
        <taxon>Basidiomycota</taxon>
        <taxon>Agaricomycotina</taxon>
        <taxon>Agaricomycetes</taxon>
        <taxon>Sebacinales</taxon>
        <taxon>Serendipitaceae</taxon>
        <taxon>Serendipita</taxon>
    </lineage>
</organism>
<feature type="region of interest" description="Disordered" evidence="1">
    <location>
        <begin position="305"/>
        <end position="325"/>
    </location>
</feature>
<sequence length="560" mass="62474">MNQSPRSYAFLRERIVRESPIPDDRIVPESDHETPVTPPPQTSESSIKRNSVKAKRDTQRPITDIIELSDDDSGPSLPAEIINLTDESQSAPEIVEIVRPPLRASRGANARRPVVPARTNSGDPGLSDSEESLPDLSRFAWRGQVRTAASMLPRAAPAEVAESSSVITTTKPQSRSVNTTNYSFTDNQLRPLTRCVACNSGWTTRKSVAKKLQHIRVCQRKNAFSDDTMRLLIQKQLEQDTAAKPWHSTEDDPEREDVDGLLMDQIVRSTFPKHRNRREVAASTILPVDEQHEIFSKRAGHFLSALPDEEDGNAPPTQTLPPSRLGAHTTLQSLSESTDQSAPDHLNSAIQNTVRQLRDDPGQSPSEVNSKGKDKRTPRMTKSIQDKALFSQPHDGGSSMAKPLRPTLTEVTSPTKRLPQKKPTVLHKLEPQEYGASSPPKELSLLQAVSKAVVSLETGSMPTLAPSPSRRPKSAKTSERSPRKSKHKLDTISDEKFTTLMEMMIKNDQDLWSRVLLYEPLDFAVFLKMAAGDEVATPKLRRRLRDFLDQKARRYFFSVC</sequence>
<feature type="compositionally biased region" description="Basic and acidic residues" evidence="1">
    <location>
        <begin position="13"/>
        <end position="34"/>
    </location>
</feature>
<proteinExistence type="predicted"/>
<feature type="region of interest" description="Disordered" evidence="1">
    <location>
        <begin position="355"/>
        <end position="423"/>
    </location>
</feature>
<comment type="caution">
    <text evidence="2">The sequence shown here is derived from an EMBL/GenBank/DDBJ whole genome shotgun (WGS) entry which is preliminary data.</text>
</comment>
<evidence type="ECO:0000313" key="2">
    <source>
        <dbReference type="EMBL" id="CCA66597.1"/>
    </source>
</evidence>
<dbReference type="STRING" id="1109443.G4T5H9"/>
<reference evidence="2 3" key="1">
    <citation type="journal article" date="2011" name="PLoS Pathog.">
        <title>Endophytic Life Strategies Decoded by Genome and Transcriptome Analyses of the Mutualistic Root Symbiont Piriformospora indica.</title>
        <authorList>
            <person name="Zuccaro A."/>
            <person name="Lahrmann U."/>
            <person name="Guldener U."/>
            <person name="Langen G."/>
            <person name="Pfiffi S."/>
            <person name="Biedenkopf D."/>
            <person name="Wong P."/>
            <person name="Samans B."/>
            <person name="Grimm C."/>
            <person name="Basiewicz M."/>
            <person name="Murat C."/>
            <person name="Martin F."/>
            <person name="Kogel K.H."/>
        </authorList>
    </citation>
    <scope>NUCLEOTIDE SEQUENCE [LARGE SCALE GENOMIC DNA]</scope>
    <source>
        <strain evidence="2 3">DSM 11827</strain>
    </source>
</reference>
<feature type="compositionally biased region" description="Basic and acidic residues" evidence="1">
    <location>
        <begin position="476"/>
        <end position="489"/>
    </location>
</feature>
<dbReference type="EMBL" id="CAFZ01000003">
    <property type="protein sequence ID" value="CCA66597.1"/>
    <property type="molecule type" value="Genomic_DNA"/>
</dbReference>
<dbReference type="OMA" id="HITRHIS"/>
<protein>
    <submittedName>
        <fullName evidence="2">Uncharacterized protein</fullName>
    </submittedName>
</protein>
<name>G4T5H9_SERID</name>
<dbReference type="OrthoDB" id="5576441at2759"/>
<feature type="region of interest" description="Disordered" evidence="1">
    <location>
        <begin position="13"/>
        <end position="79"/>
    </location>
</feature>
<dbReference type="InParanoid" id="G4T5H9"/>
<feature type="region of interest" description="Disordered" evidence="1">
    <location>
        <begin position="106"/>
        <end position="131"/>
    </location>
</feature>